<evidence type="ECO:0000313" key="2">
    <source>
        <dbReference type="EMBL" id="NMO08418.1"/>
    </source>
</evidence>
<gene>
    <name evidence="2" type="ORF">HG719_01040</name>
</gene>
<protein>
    <recommendedName>
        <fullName evidence="1">UPF0216 protein HG719_01040</fullName>
    </recommendedName>
</protein>
<evidence type="ECO:0000256" key="1">
    <source>
        <dbReference type="HAMAP-Rule" id="MF_00585"/>
    </source>
</evidence>
<dbReference type="PIRSF" id="PIRSF005264">
    <property type="entry name" value="UCP005264"/>
    <property type="match status" value="1"/>
</dbReference>
<dbReference type="Pfam" id="PF01886">
    <property type="entry name" value="DUF61"/>
    <property type="match status" value="1"/>
</dbReference>
<proteinExistence type="inferred from homology"/>
<dbReference type="NCBIfam" id="NF003153">
    <property type="entry name" value="PRK04115.1"/>
    <property type="match status" value="1"/>
</dbReference>
<dbReference type="HAMAP" id="MF_00585">
    <property type="entry name" value="UPF0216"/>
    <property type="match status" value="1"/>
</dbReference>
<organism evidence="2 3">
    <name type="scientific">Methanobacterium subterraneum</name>
    <dbReference type="NCBI Taxonomy" id="59277"/>
    <lineage>
        <taxon>Archaea</taxon>
        <taxon>Methanobacteriati</taxon>
        <taxon>Methanobacteriota</taxon>
        <taxon>Methanomada group</taxon>
        <taxon>Methanobacteria</taxon>
        <taxon>Methanobacteriales</taxon>
        <taxon>Methanobacteriaceae</taxon>
        <taxon>Methanobacterium</taxon>
    </lineage>
</organism>
<sequence>MMRGDGNPDDRLLKKQIMVLNRHLPQRRKTLKELLEEEKPHVIGTDGSRHRFKKNELDKISSMIPEVSWGRLKLPLYIEISSQMSGSRIKGKLECELVCQILNKEDCGEEIYIYRGDTKIVRRELPTTSQHIFLIK</sequence>
<accession>A0A7K4DJA7</accession>
<dbReference type="InterPro" id="IPR002746">
    <property type="entry name" value="UPF0216"/>
</dbReference>
<dbReference type="Proteomes" id="UP000591058">
    <property type="component" value="Unassembled WGS sequence"/>
</dbReference>
<dbReference type="EMBL" id="JABBYL010000004">
    <property type="protein sequence ID" value="NMO08418.1"/>
    <property type="molecule type" value="Genomic_DNA"/>
</dbReference>
<evidence type="ECO:0000313" key="3">
    <source>
        <dbReference type="Proteomes" id="UP000591058"/>
    </source>
</evidence>
<reference evidence="2 3" key="1">
    <citation type="submission" date="2020-04" db="EMBL/GenBank/DDBJ databases">
        <title>Draft genome of Methanobacterium subterraneum isolated from animal feces.</title>
        <authorList>
            <person name="Ouboter H.T."/>
            <person name="Berger S."/>
            <person name="Gungor E."/>
            <person name="Jetten M.S.M."/>
            <person name="Welte C.U."/>
        </authorList>
    </citation>
    <scope>NUCLEOTIDE SEQUENCE [LARGE SCALE GENOMIC DNA]</scope>
    <source>
        <strain evidence="2">HO_2020</strain>
    </source>
</reference>
<comment type="caution">
    <text evidence="2">The sequence shown here is derived from an EMBL/GenBank/DDBJ whole genome shotgun (WGS) entry which is preliminary data.</text>
</comment>
<dbReference type="AlphaFoldDB" id="A0A7K4DJA7"/>
<comment type="similarity">
    <text evidence="1">Belongs to the UPF0216 family.</text>
</comment>
<name>A0A7K4DJA7_9EURY</name>